<accession>A0ABQ7T670</accession>
<organism evidence="1 2">
    <name type="scientific">Phrynosoma platyrhinos</name>
    <name type="common">Desert horned lizard</name>
    <dbReference type="NCBI Taxonomy" id="52577"/>
    <lineage>
        <taxon>Eukaryota</taxon>
        <taxon>Metazoa</taxon>
        <taxon>Chordata</taxon>
        <taxon>Craniata</taxon>
        <taxon>Vertebrata</taxon>
        <taxon>Euteleostomi</taxon>
        <taxon>Lepidosauria</taxon>
        <taxon>Squamata</taxon>
        <taxon>Bifurcata</taxon>
        <taxon>Unidentata</taxon>
        <taxon>Episquamata</taxon>
        <taxon>Toxicofera</taxon>
        <taxon>Iguania</taxon>
        <taxon>Phrynosomatidae</taxon>
        <taxon>Phrynosomatinae</taxon>
        <taxon>Phrynosoma</taxon>
    </lineage>
</organism>
<gene>
    <name evidence="1" type="ORF">JD844_033327</name>
</gene>
<name>A0ABQ7T670_PHRPL</name>
<keyword evidence="2" id="KW-1185">Reference proteome</keyword>
<sequence>MEQQLPLNKEKLTDCKYFLSDYINHRSKQESVLLLNENLGRNHKLKLTTIHFNNGLSEMLSLPGMKGQSAGSTKDSKE</sequence>
<evidence type="ECO:0000313" key="2">
    <source>
        <dbReference type="Proteomes" id="UP000826234"/>
    </source>
</evidence>
<proteinExistence type="predicted"/>
<evidence type="ECO:0000313" key="1">
    <source>
        <dbReference type="EMBL" id="KAH0625158.1"/>
    </source>
</evidence>
<dbReference type="EMBL" id="JAIPUX010001232">
    <property type="protein sequence ID" value="KAH0625158.1"/>
    <property type="molecule type" value="Genomic_DNA"/>
</dbReference>
<dbReference type="Proteomes" id="UP000826234">
    <property type="component" value="Unassembled WGS sequence"/>
</dbReference>
<reference evidence="1 2" key="1">
    <citation type="journal article" date="2022" name="Gigascience">
        <title>A chromosome-level genome assembly and annotation of the desert horned lizard, Phrynosoma platyrhinos, provides insight into chromosomal rearrangements among reptiles.</title>
        <authorList>
            <person name="Koochekian N."/>
            <person name="Ascanio A."/>
            <person name="Farleigh K."/>
            <person name="Card D.C."/>
            <person name="Schield D.R."/>
            <person name="Castoe T.A."/>
            <person name="Jezkova T."/>
        </authorList>
    </citation>
    <scope>NUCLEOTIDE SEQUENCE [LARGE SCALE GENOMIC DNA]</scope>
    <source>
        <strain evidence="1">NK-2021</strain>
    </source>
</reference>
<protein>
    <submittedName>
        <fullName evidence="1">Uncharacterized protein</fullName>
    </submittedName>
</protein>
<comment type="caution">
    <text evidence="1">The sequence shown here is derived from an EMBL/GenBank/DDBJ whole genome shotgun (WGS) entry which is preliminary data.</text>
</comment>